<reference evidence="7" key="1">
    <citation type="journal article" date="2020" name="mSystems">
        <title>Genome- and Community-Level Interaction Insights into Carbon Utilization and Element Cycling Functions of Hydrothermarchaeota in Hydrothermal Sediment.</title>
        <authorList>
            <person name="Zhou Z."/>
            <person name="Liu Y."/>
            <person name="Xu W."/>
            <person name="Pan J."/>
            <person name="Luo Z.H."/>
            <person name="Li M."/>
        </authorList>
    </citation>
    <scope>NUCLEOTIDE SEQUENCE [LARGE SCALE GENOMIC DNA]</scope>
    <source>
        <strain evidence="7">SpSt-23</strain>
    </source>
</reference>
<protein>
    <submittedName>
        <fullName evidence="7">Alanyl-tRNA editing protein</fullName>
    </submittedName>
</protein>
<dbReference type="PANTHER" id="PTHR43462">
    <property type="entry name" value="ALANYL-TRNA EDITING PROTEIN"/>
    <property type="match status" value="1"/>
</dbReference>
<gene>
    <name evidence="7" type="ORF">ENP55_02440</name>
</gene>
<comment type="subcellular location">
    <subcellularLocation>
        <location evidence="2">Cytoplasm</location>
    </subcellularLocation>
</comment>
<evidence type="ECO:0000256" key="3">
    <source>
        <dbReference type="ARBA" id="ARBA00022490"/>
    </source>
</evidence>
<evidence type="ECO:0000256" key="4">
    <source>
        <dbReference type="ARBA" id="ARBA00022723"/>
    </source>
</evidence>
<evidence type="ECO:0000256" key="5">
    <source>
        <dbReference type="ARBA" id="ARBA00022833"/>
    </source>
</evidence>
<dbReference type="GO" id="GO:0002161">
    <property type="term" value="F:aminoacyl-tRNA deacylase activity"/>
    <property type="evidence" value="ECO:0007669"/>
    <property type="project" value="UniProtKB-ARBA"/>
</dbReference>
<keyword evidence="5" id="KW-0862">Zinc</keyword>
<dbReference type="EMBL" id="DSJT01000011">
    <property type="protein sequence ID" value="HEF87158.1"/>
    <property type="molecule type" value="Genomic_DNA"/>
</dbReference>
<dbReference type="InterPro" id="IPR018165">
    <property type="entry name" value="Ala-tRNA-synth_IIc_core"/>
</dbReference>
<organism evidence="7">
    <name type="scientific">Thermosphaera aggregans</name>
    <dbReference type="NCBI Taxonomy" id="54254"/>
    <lineage>
        <taxon>Archaea</taxon>
        <taxon>Thermoproteota</taxon>
        <taxon>Thermoprotei</taxon>
        <taxon>Desulfurococcales</taxon>
        <taxon>Desulfurococcaceae</taxon>
        <taxon>Thermosphaera</taxon>
    </lineage>
</organism>
<dbReference type="InterPro" id="IPR018163">
    <property type="entry name" value="Thr/Ala-tRNA-synth_IIc_edit"/>
</dbReference>
<evidence type="ECO:0000256" key="2">
    <source>
        <dbReference type="ARBA" id="ARBA00004496"/>
    </source>
</evidence>
<dbReference type="Pfam" id="PF01411">
    <property type="entry name" value="tRNA-synt_2c"/>
    <property type="match status" value="1"/>
</dbReference>
<dbReference type="SUPFAM" id="SSF55186">
    <property type="entry name" value="ThrRS/AlaRS common domain"/>
    <property type="match status" value="1"/>
</dbReference>
<name>A0A7C2FCK0_9CREN</name>
<dbReference type="Gene3D" id="2.40.30.130">
    <property type="match status" value="1"/>
</dbReference>
<dbReference type="InterPro" id="IPR051335">
    <property type="entry name" value="Alanyl-tRNA_Editing_Enzymes"/>
</dbReference>
<dbReference type="InterPro" id="IPR012947">
    <property type="entry name" value="tRNA_SAD"/>
</dbReference>
<accession>A0A7C2FCK0</accession>
<dbReference type="PROSITE" id="PS50860">
    <property type="entry name" value="AA_TRNA_LIGASE_II_ALA"/>
    <property type="match status" value="1"/>
</dbReference>
<dbReference type="GO" id="GO:0005524">
    <property type="term" value="F:ATP binding"/>
    <property type="evidence" value="ECO:0007669"/>
    <property type="project" value="InterPro"/>
</dbReference>
<dbReference type="SUPFAM" id="SSF50447">
    <property type="entry name" value="Translation proteins"/>
    <property type="match status" value="1"/>
</dbReference>
<dbReference type="SMART" id="SM00863">
    <property type="entry name" value="tRNA_SAD"/>
    <property type="match status" value="1"/>
</dbReference>
<comment type="cofactor">
    <cofactor evidence="1">
        <name>Zn(2+)</name>
        <dbReference type="ChEBI" id="CHEBI:29105"/>
    </cofactor>
</comment>
<dbReference type="PANTHER" id="PTHR43462:SF1">
    <property type="entry name" value="ALANYL-TRNA EDITING PROTEIN AARSD1"/>
    <property type="match status" value="1"/>
</dbReference>
<dbReference type="GO" id="GO:0004813">
    <property type="term" value="F:alanine-tRNA ligase activity"/>
    <property type="evidence" value="ECO:0007669"/>
    <property type="project" value="InterPro"/>
</dbReference>
<keyword evidence="3" id="KW-0963">Cytoplasm</keyword>
<dbReference type="InterPro" id="IPR009000">
    <property type="entry name" value="Transl_B-barrel_sf"/>
</dbReference>
<evidence type="ECO:0000313" key="7">
    <source>
        <dbReference type="EMBL" id="HEF87158.1"/>
    </source>
</evidence>
<feature type="domain" description="Alanyl-transfer RNA synthetases family profile" evidence="6">
    <location>
        <begin position="1"/>
        <end position="238"/>
    </location>
</feature>
<dbReference type="GO" id="GO:0046872">
    <property type="term" value="F:metal ion binding"/>
    <property type="evidence" value="ECO:0007669"/>
    <property type="project" value="UniProtKB-KW"/>
</dbReference>
<dbReference type="GO" id="GO:0006419">
    <property type="term" value="P:alanyl-tRNA aminoacylation"/>
    <property type="evidence" value="ECO:0007669"/>
    <property type="project" value="InterPro"/>
</dbReference>
<dbReference type="InterPro" id="IPR053424">
    <property type="entry name" value="Alanyl-tRNA_Edit-Domain"/>
</dbReference>
<dbReference type="GO" id="GO:0005737">
    <property type="term" value="C:cytoplasm"/>
    <property type="evidence" value="ECO:0007669"/>
    <property type="project" value="UniProtKB-SubCell"/>
</dbReference>
<dbReference type="Pfam" id="PF07973">
    <property type="entry name" value="tRNA_SAD"/>
    <property type="match status" value="1"/>
</dbReference>
<dbReference type="GO" id="GO:0003676">
    <property type="term" value="F:nucleic acid binding"/>
    <property type="evidence" value="ECO:0007669"/>
    <property type="project" value="InterPro"/>
</dbReference>
<evidence type="ECO:0000259" key="6">
    <source>
        <dbReference type="PROSITE" id="PS50860"/>
    </source>
</evidence>
<keyword evidence="4" id="KW-0479">Metal-binding</keyword>
<dbReference type="InterPro" id="IPR018164">
    <property type="entry name" value="Ala-tRNA-synth_IIc_N"/>
</dbReference>
<dbReference type="Gene3D" id="3.30.980.10">
    <property type="entry name" value="Threonyl-trna Synthetase, Chain A, domain 2"/>
    <property type="match status" value="1"/>
</dbReference>
<sequence>MTELVYQYDSYQRELEAVIVKAFSNKLVLDKTIFHPKSGGVDNDKGWIVYNGLETPVLNVYYDKDSGVLIHELEKEIDASTGTKVWLRLDWNRRYRLMRLHTAAHILSAIMYRDYNALITGGNISEDYGYDDYSMEVFDREAFMKAVEKANEVFKQALDVKIYWLPREEALKIPGVVKLAAKMPPHVDRLRIVEIPGVDVQADGGPHVKNTSEIGEIVLLKIENKGKNKKRIYFTVQP</sequence>
<proteinExistence type="predicted"/>
<comment type="caution">
    <text evidence="7">The sequence shown here is derived from an EMBL/GenBank/DDBJ whole genome shotgun (WGS) entry which is preliminary data.</text>
</comment>
<evidence type="ECO:0000256" key="1">
    <source>
        <dbReference type="ARBA" id="ARBA00001947"/>
    </source>
</evidence>
<dbReference type="NCBIfam" id="NF040865">
    <property type="entry name" value="a_tRNA_ed_AlaXM"/>
    <property type="match status" value="1"/>
</dbReference>
<dbReference type="AlphaFoldDB" id="A0A7C2FCK0"/>